<keyword evidence="1" id="KW-0175">Coiled coil</keyword>
<organism evidence="2 3">
    <name type="scientific">Mycena albidolilacea</name>
    <dbReference type="NCBI Taxonomy" id="1033008"/>
    <lineage>
        <taxon>Eukaryota</taxon>
        <taxon>Fungi</taxon>
        <taxon>Dikarya</taxon>
        <taxon>Basidiomycota</taxon>
        <taxon>Agaricomycotina</taxon>
        <taxon>Agaricomycetes</taxon>
        <taxon>Agaricomycetidae</taxon>
        <taxon>Agaricales</taxon>
        <taxon>Marasmiineae</taxon>
        <taxon>Mycenaceae</taxon>
        <taxon>Mycena</taxon>
    </lineage>
</organism>
<evidence type="ECO:0000313" key="2">
    <source>
        <dbReference type="EMBL" id="KAJ7325817.1"/>
    </source>
</evidence>
<evidence type="ECO:0000313" key="3">
    <source>
        <dbReference type="Proteomes" id="UP001218218"/>
    </source>
</evidence>
<name>A0AAD6ZJL0_9AGAR</name>
<protein>
    <submittedName>
        <fullName evidence="2">Uncharacterized protein</fullName>
    </submittedName>
</protein>
<dbReference type="Proteomes" id="UP001218218">
    <property type="component" value="Unassembled WGS sequence"/>
</dbReference>
<gene>
    <name evidence="2" type="ORF">DFH08DRAFT_968460</name>
</gene>
<comment type="caution">
    <text evidence="2">The sequence shown here is derived from an EMBL/GenBank/DDBJ whole genome shotgun (WGS) entry which is preliminary data.</text>
</comment>
<feature type="coiled-coil region" evidence="1">
    <location>
        <begin position="37"/>
        <end position="66"/>
    </location>
</feature>
<dbReference type="EMBL" id="JARIHO010000043">
    <property type="protein sequence ID" value="KAJ7325817.1"/>
    <property type="molecule type" value="Genomic_DNA"/>
</dbReference>
<reference evidence="2" key="1">
    <citation type="submission" date="2023-03" db="EMBL/GenBank/DDBJ databases">
        <title>Massive genome expansion in bonnet fungi (Mycena s.s.) driven by repeated elements and novel gene families across ecological guilds.</title>
        <authorList>
            <consortium name="Lawrence Berkeley National Laboratory"/>
            <person name="Harder C.B."/>
            <person name="Miyauchi S."/>
            <person name="Viragh M."/>
            <person name="Kuo A."/>
            <person name="Thoen E."/>
            <person name="Andreopoulos B."/>
            <person name="Lu D."/>
            <person name="Skrede I."/>
            <person name="Drula E."/>
            <person name="Henrissat B."/>
            <person name="Morin E."/>
            <person name="Kohler A."/>
            <person name="Barry K."/>
            <person name="LaButti K."/>
            <person name="Morin E."/>
            <person name="Salamov A."/>
            <person name="Lipzen A."/>
            <person name="Mereny Z."/>
            <person name="Hegedus B."/>
            <person name="Baldrian P."/>
            <person name="Stursova M."/>
            <person name="Weitz H."/>
            <person name="Taylor A."/>
            <person name="Grigoriev I.V."/>
            <person name="Nagy L.G."/>
            <person name="Martin F."/>
            <person name="Kauserud H."/>
        </authorList>
    </citation>
    <scope>NUCLEOTIDE SEQUENCE</scope>
    <source>
        <strain evidence="2">CBHHK002</strain>
    </source>
</reference>
<accession>A0AAD6ZJL0</accession>
<evidence type="ECO:0000256" key="1">
    <source>
        <dbReference type="SAM" id="Coils"/>
    </source>
</evidence>
<keyword evidence="3" id="KW-1185">Reference proteome</keyword>
<dbReference type="AlphaFoldDB" id="A0AAD6ZJL0"/>
<proteinExistence type="predicted"/>
<sequence length="104" mass="12143">MDFFNSGSPSKTPALFRMPEWSKPKILTEDEKRDVFAADFEEGRNKAEARAKRERLEKAAKDARHKEGRSDFQIPRGAFHRQPIYYHYPPANWLPHRQGGNTLD</sequence>